<gene>
    <name evidence="1" type="ORF">BRADI_3g40679v3</name>
</gene>
<keyword evidence="3" id="KW-1185">Reference proteome</keyword>
<dbReference type="Proteomes" id="UP000008810">
    <property type="component" value="Chromosome 3"/>
</dbReference>
<dbReference type="InParanoid" id="A0A2K2D2D0"/>
<dbReference type="Gramene" id="PNT68440">
    <property type="protein sequence ID" value="PNT68440"/>
    <property type="gene ID" value="BRADI_3g40679v3"/>
</dbReference>
<reference evidence="2" key="3">
    <citation type="submission" date="2018-08" db="UniProtKB">
        <authorList>
            <consortium name="EnsemblPlants"/>
        </authorList>
    </citation>
    <scope>IDENTIFICATION</scope>
    <source>
        <strain evidence="2">cv. Bd21</strain>
    </source>
</reference>
<evidence type="ECO:0000313" key="2">
    <source>
        <dbReference type="EnsemblPlants" id="PNT68440"/>
    </source>
</evidence>
<organism evidence="1">
    <name type="scientific">Brachypodium distachyon</name>
    <name type="common">Purple false brome</name>
    <name type="synonym">Trachynia distachya</name>
    <dbReference type="NCBI Taxonomy" id="15368"/>
    <lineage>
        <taxon>Eukaryota</taxon>
        <taxon>Viridiplantae</taxon>
        <taxon>Streptophyta</taxon>
        <taxon>Embryophyta</taxon>
        <taxon>Tracheophyta</taxon>
        <taxon>Spermatophyta</taxon>
        <taxon>Magnoliopsida</taxon>
        <taxon>Liliopsida</taxon>
        <taxon>Poales</taxon>
        <taxon>Poaceae</taxon>
        <taxon>BOP clade</taxon>
        <taxon>Pooideae</taxon>
        <taxon>Stipodae</taxon>
        <taxon>Brachypodieae</taxon>
        <taxon>Brachypodium</taxon>
    </lineage>
</organism>
<accession>A0A2K2D2D0</accession>
<dbReference type="EMBL" id="CM000882">
    <property type="protein sequence ID" value="PNT68440.1"/>
    <property type="molecule type" value="Genomic_DNA"/>
</dbReference>
<reference evidence="1" key="2">
    <citation type="submission" date="2017-06" db="EMBL/GenBank/DDBJ databases">
        <title>WGS assembly of Brachypodium distachyon.</title>
        <authorList>
            <consortium name="The International Brachypodium Initiative"/>
            <person name="Lucas S."/>
            <person name="Harmon-Smith M."/>
            <person name="Lail K."/>
            <person name="Tice H."/>
            <person name="Grimwood J."/>
            <person name="Bruce D."/>
            <person name="Barry K."/>
            <person name="Shu S."/>
            <person name="Lindquist E."/>
            <person name="Wang M."/>
            <person name="Pitluck S."/>
            <person name="Vogel J.P."/>
            <person name="Garvin D.F."/>
            <person name="Mockler T.C."/>
            <person name="Schmutz J."/>
            <person name="Rokhsar D."/>
            <person name="Bevan M.W."/>
        </authorList>
    </citation>
    <scope>NUCLEOTIDE SEQUENCE</scope>
    <source>
        <strain evidence="1">Bd21</strain>
    </source>
</reference>
<protein>
    <submittedName>
        <fullName evidence="1 2">Uncharacterized protein</fullName>
    </submittedName>
</protein>
<dbReference type="AlphaFoldDB" id="A0A2K2D2D0"/>
<reference evidence="1 2" key="1">
    <citation type="journal article" date="2010" name="Nature">
        <title>Genome sequencing and analysis of the model grass Brachypodium distachyon.</title>
        <authorList>
            <consortium name="International Brachypodium Initiative"/>
        </authorList>
    </citation>
    <scope>NUCLEOTIDE SEQUENCE [LARGE SCALE GENOMIC DNA]</scope>
    <source>
        <strain evidence="1 2">Bd21</strain>
    </source>
</reference>
<evidence type="ECO:0000313" key="3">
    <source>
        <dbReference type="Proteomes" id="UP000008810"/>
    </source>
</evidence>
<sequence length="106" mass="11842">MKTNKRKKAFYYIFAESTHPRQAEPVKAIHTGGKSMGSDGFTSLSRKICTARVGSKVPQSIDAYAASVVSLKFSFLCTKELEASGSQREAQRSISTKMTLWRKEFK</sequence>
<evidence type="ECO:0000313" key="1">
    <source>
        <dbReference type="EMBL" id="PNT68440.1"/>
    </source>
</evidence>
<proteinExistence type="predicted"/>
<dbReference type="EnsemblPlants" id="PNT68440">
    <property type="protein sequence ID" value="PNT68440"/>
    <property type="gene ID" value="BRADI_3g40679v3"/>
</dbReference>
<name>A0A2K2D2D0_BRADI</name>